<accession>A0A8T9C6F3</accession>
<dbReference type="EMBL" id="QGMK01000520">
    <property type="protein sequence ID" value="TVY81231.1"/>
    <property type="molecule type" value="Genomic_DNA"/>
</dbReference>
<dbReference type="PANTHER" id="PTHR34180:SF1">
    <property type="entry name" value="BETA-ALANYL-DOPAMINE_CARCININE HYDROLASE"/>
    <property type="match status" value="1"/>
</dbReference>
<sequence length="352" mass="39145">MTTLSQNMIKKIECRGTPYEVGFIHGSAATEEIERCINFYAGFFLEKSKQSWPQVKETAKSFDLEIRAKWPRFHQELQGIADGSKRDLLDIVAINVRTEIAFGLFSDGCTSLFWHTSNHEFLAQNWDWVEAQKQNLIALSIYQDSLPTIKMITEAGIVGKIGFNSAGVGVCLNAIRAKRLDASRMPVHLGLRTVLKSSSTKEAVAKLTEAGMAASAHMLIVDGSGDATGLEFTSSTFAELPVNAQGRIIHTNHLILPHEGAHEVPWLKDSVERVERMAYLTDKFEGKEPTWPEVSRLFEDRDGLPGAICRSQELPSTSATLFNIVMDLKGKHAVVRMGKPCDVEESFKLSFE</sequence>
<dbReference type="Gene3D" id="3.60.60.10">
    <property type="entry name" value="Penicillin V Acylase, Chain A"/>
    <property type="match status" value="1"/>
</dbReference>
<proteinExistence type="predicted"/>
<dbReference type="Gene3D" id="1.10.10.2120">
    <property type="match status" value="1"/>
</dbReference>
<reference evidence="2 3" key="1">
    <citation type="submission" date="2018-05" db="EMBL/GenBank/DDBJ databases">
        <title>Genome sequencing and assembly of the regulated plant pathogen Lachnellula willkommii and related sister species for the development of diagnostic species identification markers.</title>
        <authorList>
            <person name="Giroux E."/>
            <person name="Bilodeau G."/>
        </authorList>
    </citation>
    <scope>NUCLEOTIDE SEQUENCE [LARGE SCALE GENOMIC DNA]</scope>
    <source>
        <strain evidence="2 3">CBS 268.59</strain>
    </source>
</reference>
<dbReference type="InterPro" id="IPR047801">
    <property type="entry name" value="Peptidase_C45"/>
</dbReference>
<gene>
    <name evidence="2" type="primary">penDE</name>
    <name evidence="2" type="ORF">LSUE1_G004546</name>
</gene>
<name>A0A8T9C6F3_9HELO</name>
<dbReference type="PANTHER" id="PTHR34180">
    <property type="entry name" value="PEPTIDASE C45"/>
    <property type="match status" value="1"/>
</dbReference>
<dbReference type="InterPro" id="IPR047794">
    <property type="entry name" value="C45_proenzyme-like"/>
</dbReference>
<evidence type="ECO:0000259" key="1">
    <source>
        <dbReference type="Pfam" id="PF03417"/>
    </source>
</evidence>
<protein>
    <submittedName>
        <fullName evidence="2">Acyl-coenzyme A:6-aminopenicillanic-acid-acyltransferase 40 kDa form</fullName>
    </submittedName>
</protein>
<organism evidence="2 3">
    <name type="scientific">Lachnellula suecica</name>
    <dbReference type="NCBI Taxonomy" id="602035"/>
    <lineage>
        <taxon>Eukaryota</taxon>
        <taxon>Fungi</taxon>
        <taxon>Dikarya</taxon>
        <taxon>Ascomycota</taxon>
        <taxon>Pezizomycotina</taxon>
        <taxon>Leotiomycetes</taxon>
        <taxon>Helotiales</taxon>
        <taxon>Lachnaceae</taxon>
        <taxon>Lachnellula</taxon>
    </lineage>
</organism>
<dbReference type="NCBIfam" id="NF040521">
    <property type="entry name" value="C45_proenzyme"/>
    <property type="match status" value="1"/>
</dbReference>
<feature type="domain" description="Peptidase C45 hydrolase" evidence="1">
    <location>
        <begin position="114"/>
        <end position="340"/>
    </location>
</feature>
<comment type="caution">
    <text evidence="2">The sequence shown here is derived from an EMBL/GenBank/DDBJ whole genome shotgun (WGS) entry which is preliminary data.</text>
</comment>
<dbReference type="Pfam" id="PF03417">
    <property type="entry name" value="AAT"/>
    <property type="match status" value="1"/>
</dbReference>
<dbReference type="Proteomes" id="UP000469558">
    <property type="component" value="Unassembled WGS sequence"/>
</dbReference>
<evidence type="ECO:0000313" key="2">
    <source>
        <dbReference type="EMBL" id="TVY81231.1"/>
    </source>
</evidence>
<dbReference type="AlphaFoldDB" id="A0A8T9C6F3"/>
<evidence type="ECO:0000313" key="3">
    <source>
        <dbReference type="Proteomes" id="UP000469558"/>
    </source>
</evidence>
<dbReference type="OrthoDB" id="189997at2759"/>
<dbReference type="InterPro" id="IPR005079">
    <property type="entry name" value="Peptidase_C45_hydrolase"/>
</dbReference>
<keyword evidence="3" id="KW-1185">Reference proteome</keyword>